<evidence type="ECO:0000313" key="1">
    <source>
        <dbReference type="EMBL" id="GLB39504.1"/>
    </source>
</evidence>
<proteinExistence type="predicted"/>
<keyword evidence="2" id="KW-1185">Reference proteome</keyword>
<evidence type="ECO:0000313" key="2">
    <source>
        <dbReference type="Proteomes" id="UP001063166"/>
    </source>
</evidence>
<dbReference type="EMBL" id="BRPK01000007">
    <property type="protein sequence ID" value="GLB39504.1"/>
    <property type="molecule type" value="Genomic_DNA"/>
</dbReference>
<protein>
    <submittedName>
        <fullName evidence="1">Uncharacterized protein</fullName>
    </submittedName>
</protein>
<accession>A0A9P3ULP0</accession>
<comment type="caution">
    <text evidence="1">The sequence shown here is derived from an EMBL/GenBank/DDBJ whole genome shotgun (WGS) entry which is preliminary data.</text>
</comment>
<dbReference type="Proteomes" id="UP001063166">
    <property type="component" value="Unassembled WGS sequence"/>
</dbReference>
<dbReference type="AlphaFoldDB" id="A0A9P3ULP0"/>
<organism evidence="1 2">
    <name type="scientific">Lyophyllum shimeji</name>
    <name type="common">Hon-shimeji</name>
    <name type="synonym">Tricholoma shimeji</name>
    <dbReference type="NCBI Taxonomy" id="47721"/>
    <lineage>
        <taxon>Eukaryota</taxon>
        <taxon>Fungi</taxon>
        <taxon>Dikarya</taxon>
        <taxon>Basidiomycota</taxon>
        <taxon>Agaricomycotina</taxon>
        <taxon>Agaricomycetes</taxon>
        <taxon>Agaricomycetidae</taxon>
        <taxon>Agaricales</taxon>
        <taxon>Tricholomatineae</taxon>
        <taxon>Lyophyllaceae</taxon>
        <taxon>Lyophyllum</taxon>
    </lineage>
</organism>
<reference evidence="1" key="1">
    <citation type="submission" date="2022-07" db="EMBL/GenBank/DDBJ databases">
        <title>The genome of Lyophyllum shimeji provides insight into the initial evolution of ectomycorrhizal fungal genome.</title>
        <authorList>
            <person name="Kobayashi Y."/>
            <person name="Shibata T."/>
            <person name="Hirakawa H."/>
            <person name="Shigenobu S."/>
            <person name="Nishiyama T."/>
            <person name="Yamada A."/>
            <person name="Hasebe M."/>
            <person name="Kawaguchi M."/>
        </authorList>
    </citation>
    <scope>NUCLEOTIDE SEQUENCE</scope>
    <source>
        <strain evidence="1">AT787</strain>
    </source>
</reference>
<name>A0A9P3ULP0_LYOSH</name>
<gene>
    <name evidence="1" type="ORF">LshimejAT787_0700140</name>
</gene>
<sequence length="75" mass="8196">MQLSAAVRSGQRTRGNELPRKTLASALRRTDYVTLILRASPLQRTEPQASLSIPLSMPSFSITASLWSANFPPIA</sequence>